<sequence>MSYSSISRVMWCQLFNSVVCICWSFGVCAAKIQINYDYFQATKSNSADFTDGFRDLLQILQMEERFYGYFLFRNQPLHCVDQELPLNFALPSLQWNQSYSGYVRGTGNSMILPIICMQHLTDKDYLLKFAEDLQHLRKRRILAIYHRNFTTNTLSEIETFFQYCQQVKFVNVILVHRDFANTHIYHSYNQFPEFALETRDMRNSTRIYPNRLADVAETKLNILADQVEPNTMFYVSKSGTLYIAGYIGHFIAQFAERYNFQLWLPDNYNSTTEHAVYTEEIRQAARNGSIDVGASLLTPQKEMNVHGYIYPIEFFQWLTMMPVEPPLETYQFFILFFRPAVLAGLFFVIWLLCFVNAVQMELVCRGVHWNRAAILLLIIPWELNLLRGLLCQSTAIRAKCLSRRILFILIFLLGGMLGNFFSTNLVKWLTVPPHEEPIESFRDAAKRNVKIQLAEPAISDVKFYRGEDFWKENSDAFYIVKTIDEYQANMRKMDTRYGYVMESLAWPIIEHRQRYFTHPLFRLSESLYYTKGSLLSLPISENCIYKDLLSDFYLRSRESGLLSHWYDITFFLMVRLGRFTLKDLSIVKKHEVLTLKEFEWVWLAYGVGMGFSLLTFLFELHWHHFFGGV</sequence>
<dbReference type="RefSeq" id="XP_011199185.2">
    <property type="nucleotide sequence ID" value="XM_011200883.2"/>
</dbReference>
<name>A0A6I9UX71_BACDO</name>
<dbReference type="PANTHER" id="PTHR42643:SF41">
    <property type="entry name" value="IONOTROPIC RECEPTOR 20A-RELATED"/>
    <property type="match status" value="1"/>
</dbReference>
<dbReference type="AlphaFoldDB" id="A0A6I9UX71"/>
<feature type="transmembrane region" description="Helical" evidence="8">
    <location>
        <begin position="602"/>
        <end position="622"/>
    </location>
</feature>
<evidence type="ECO:0000256" key="3">
    <source>
        <dbReference type="ARBA" id="ARBA00022692"/>
    </source>
</evidence>
<evidence type="ECO:0000256" key="6">
    <source>
        <dbReference type="ARBA" id="ARBA00023170"/>
    </source>
</evidence>
<evidence type="ECO:0000313" key="9">
    <source>
        <dbReference type="Proteomes" id="UP001652620"/>
    </source>
</evidence>
<reference evidence="9" key="1">
    <citation type="submission" date="2025-05" db="UniProtKB">
        <authorList>
            <consortium name="RefSeq"/>
        </authorList>
    </citation>
    <scope>NUCLEOTIDE SEQUENCE [LARGE SCALE GENOMIC DNA]</scope>
</reference>
<evidence type="ECO:0000256" key="5">
    <source>
        <dbReference type="ARBA" id="ARBA00023136"/>
    </source>
</evidence>
<dbReference type="PANTHER" id="PTHR42643">
    <property type="entry name" value="IONOTROPIC RECEPTOR 20A-RELATED"/>
    <property type="match status" value="1"/>
</dbReference>
<feature type="transmembrane region" description="Helical" evidence="8">
    <location>
        <begin position="330"/>
        <end position="355"/>
    </location>
</feature>
<reference evidence="10" key="2">
    <citation type="submission" date="2025-08" db="UniProtKB">
        <authorList>
            <consortium name="RefSeq"/>
        </authorList>
    </citation>
    <scope>IDENTIFICATION</scope>
    <source>
        <tissue evidence="10">Adult</tissue>
    </source>
</reference>
<evidence type="ECO:0000256" key="4">
    <source>
        <dbReference type="ARBA" id="ARBA00022989"/>
    </source>
</evidence>
<protein>
    <submittedName>
        <fullName evidence="10">Uncharacterized protein LOC105223232</fullName>
    </submittedName>
</protein>
<dbReference type="KEGG" id="bdr:105223232"/>
<dbReference type="Proteomes" id="UP001652620">
    <property type="component" value="Chromosome 2"/>
</dbReference>
<keyword evidence="9" id="KW-1185">Reference proteome</keyword>
<evidence type="ECO:0000256" key="8">
    <source>
        <dbReference type="SAM" id="Phobius"/>
    </source>
</evidence>
<feature type="transmembrane region" description="Helical" evidence="8">
    <location>
        <begin position="405"/>
        <end position="422"/>
    </location>
</feature>
<proteinExistence type="predicted"/>
<keyword evidence="6" id="KW-0675">Receptor</keyword>
<keyword evidence="4 8" id="KW-1133">Transmembrane helix</keyword>
<evidence type="ECO:0000256" key="1">
    <source>
        <dbReference type="ARBA" id="ARBA00004651"/>
    </source>
</evidence>
<dbReference type="GO" id="GO:0005886">
    <property type="term" value="C:plasma membrane"/>
    <property type="evidence" value="ECO:0007669"/>
    <property type="project" value="UniProtKB-SubCell"/>
</dbReference>
<evidence type="ECO:0000256" key="2">
    <source>
        <dbReference type="ARBA" id="ARBA00022475"/>
    </source>
</evidence>
<keyword evidence="5 8" id="KW-0472">Membrane</keyword>
<dbReference type="OrthoDB" id="7951606at2759"/>
<accession>A0A6I9UX71</accession>
<keyword evidence="3 8" id="KW-0812">Transmembrane</keyword>
<dbReference type="InterPro" id="IPR052192">
    <property type="entry name" value="Insect_Ionotropic_Sensory_Rcpt"/>
</dbReference>
<comment type="subcellular location">
    <subcellularLocation>
        <location evidence="1">Cell membrane</location>
        <topology evidence="1">Multi-pass membrane protein</topology>
    </subcellularLocation>
</comment>
<evidence type="ECO:0000313" key="10">
    <source>
        <dbReference type="RefSeq" id="XP_011199185.2"/>
    </source>
</evidence>
<keyword evidence="2" id="KW-1003">Cell membrane</keyword>
<keyword evidence="7" id="KW-0325">Glycoprotein</keyword>
<evidence type="ECO:0000256" key="7">
    <source>
        <dbReference type="ARBA" id="ARBA00023180"/>
    </source>
</evidence>
<dbReference type="InParanoid" id="A0A6I9UX71"/>
<organism evidence="9 10">
    <name type="scientific">Bactrocera dorsalis</name>
    <name type="common">Oriental fruit fly</name>
    <name type="synonym">Dacus dorsalis</name>
    <dbReference type="NCBI Taxonomy" id="27457"/>
    <lineage>
        <taxon>Eukaryota</taxon>
        <taxon>Metazoa</taxon>
        <taxon>Ecdysozoa</taxon>
        <taxon>Arthropoda</taxon>
        <taxon>Hexapoda</taxon>
        <taxon>Insecta</taxon>
        <taxon>Pterygota</taxon>
        <taxon>Neoptera</taxon>
        <taxon>Endopterygota</taxon>
        <taxon>Diptera</taxon>
        <taxon>Brachycera</taxon>
        <taxon>Muscomorpha</taxon>
        <taxon>Tephritoidea</taxon>
        <taxon>Tephritidae</taxon>
        <taxon>Bactrocera</taxon>
        <taxon>Bactrocera</taxon>
    </lineage>
</organism>
<dbReference type="GeneID" id="105223232"/>
<gene>
    <name evidence="10" type="primary">LOC105223232</name>
</gene>